<feature type="domain" description="Nudix hydrolase" evidence="1">
    <location>
        <begin position="36"/>
        <end position="167"/>
    </location>
</feature>
<dbReference type="EMBL" id="FUKQ01000035">
    <property type="protein sequence ID" value="SJN35381.1"/>
    <property type="molecule type" value="Genomic_DNA"/>
</dbReference>
<dbReference type="STRING" id="1255658.FM114_09500"/>
<evidence type="ECO:0000259" key="1">
    <source>
        <dbReference type="PROSITE" id="PS51462"/>
    </source>
</evidence>
<keyword evidence="3" id="KW-1185">Reference proteome</keyword>
<organism evidence="2 3">
    <name type="scientific">Luteococcus japonicus LSP_Lj1</name>
    <dbReference type="NCBI Taxonomy" id="1255658"/>
    <lineage>
        <taxon>Bacteria</taxon>
        <taxon>Bacillati</taxon>
        <taxon>Actinomycetota</taxon>
        <taxon>Actinomycetes</taxon>
        <taxon>Propionibacteriales</taxon>
        <taxon>Propionibacteriaceae</taxon>
        <taxon>Luteococcus</taxon>
    </lineage>
</organism>
<dbReference type="OrthoDB" id="177518at2"/>
<dbReference type="InterPro" id="IPR000086">
    <property type="entry name" value="NUDIX_hydrolase_dom"/>
</dbReference>
<dbReference type="PROSITE" id="PS51462">
    <property type="entry name" value="NUDIX"/>
    <property type="match status" value="1"/>
</dbReference>
<accession>A0A1R4JSY8</accession>
<dbReference type="RefSeq" id="WP_094764911.1">
    <property type="nucleotide sequence ID" value="NZ_FUKQ01000035.1"/>
</dbReference>
<keyword evidence="2" id="KW-0378">Hydrolase</keyword>
<gene>
    <name evidence="2" type="ORF">FM114_09500</name>
</gene>
<dbReference type="SUPFAM" id="SSF55811">
    <property type="entry name" value="Nudix"/>
    <property type="match status" value="1"/>
</dbReference>
<dbReference type="GO" id="GO:0047631">
    <property type="term" value="F:ADP-ribose diphosphatase activity"/>
    <property type="evidence" value="ECO:0007669"/>
    <property type="project" value="UniProtKB-EC"/>
</dbReference>
<evidence type="ECO:0000313" key="2">
    <source>
        <dbReference type="EMBL" id="SJN35381.1"/>
    </source>
</evidence>
<dbReference type="Gene3D" id="3.90.79.10">
    <property type="entry name" value="Nucleoside Triphosphate Pyrophosphohydrolase"/>
    <property type="match status" value="1"/>
</dbReference>
<dbReference type="Pfam" id="PF00293">
    <property type="entry name" value="NUDIX"/>
    <property type="match status" value="1"/>
</dbReference>
<name>A0A1R4JSY8_9ACTN</name>
<protein>
    <submittedName>
        <fullName evidence="2">ADP-ribose pyrophosphatase</fullName>
        <ecNumber evidence="2">3.6.1.13</ecNumber>
    </submittedName>
</protein>
<dbReference type="CDD" id="cd24161">
    <property type="entry name" value="NUDIX_ADPRase_Ndx2"/>
    <property type="match status" value="1"/>
</dbReference>
<proteinExistence type="predicted"/>
<dbReference type="InterPro" id="IPR015797">
    <property type="entry name" value="NUDIX_hydrolase-like_dom_sf"/>
</dbReference>
<evidence type="ECO:0000313" key="3">
    <source>
        <dbReference type="Proteomes" id="UP000188342"/>
    </source>
</evidence>
<dbReference type="EC" id="3.6.1.13" evidence="2"/>
<dbReference type="AlphaFoldDB" id="A0A1R4JSY8"/>
<reference evidence="2 3" key="1">
    <citation type="submission" date="2017-02" db="EMBL/GenBank/DDBJ databases">
        <authorList>
            <person name="Peterson S.W."/>
        </authorList>
    </citation>
    <scope>NUCLEOTIDE SEQUENCE [LARGE SCALE GENOMIC DNA]</scope>
    <source>
        <strain evidence="2 3">LSP_Lj1</strain>
    </source>
</reference>
<dbReference type="Proteomes" id="UP000188342">
    <property type="component" value="Unassembled WGS sequence"/>
</dbReference>
<sequence>MWPVTSTETKYANNWMSVREDRVVRPDGTPGIFGVMTVRNASVFVVALTEDECVWMVEVDRHTVGPSLEVPSGGSDGQEPLVAAQRELAEETGLVAEHWRKIGEMDALNGICEAPEHVFLATGLSSAATDLVEPDAEGITSARPIPWTEALSMVAHGEIRDGETIAALMFAAIAKGC</sequence>